<name>A0A1Z5IQN3_9LACO</name>
<organism evidence="1 2">
    <name type="scientific">Secundilactobacillus pentosiphilus</name>
    <dbReference type="NCBI Taxonomy" id="1714682"/>
    <lineage>
        <taxon>Bacteria</taxon>
        <taxon>Bacillati</taxon>
        <taxon>Bacillota</taxon>
        <taxon>Bacilli</taxon>
        <taxon>Lactobacillales</taxon>
        <taxon>Lactobacillaceae</taxon>
        <taxon>Secundilactobacillus</taxon>
    </lineage>
</organism>
<comment type="caution">
    <text evidence="1">The sequence shown here is derived from an EMBL/GenBank/DDBJ whole genome shotgun (WGS) entry which is preliminary data.</text>
</comment>
<dbReference type="EMBL" id="BCMH01000012">
    <property type="protein sequence ID" value="GAX04084.1"/>
    <property type="molecule type" value="Genomic_DNA"/>
</dbReference>
<dbReference type="RefSeq" id="WP_089089044.1">
    <property type="nucleotide sequence ID" value="NZ_BCMH01000012.1"/>
</dbReference>
<dbReference type="AlphaFoldDB" id="A0A1Z5IQN3"/>
<keyword evidence="2" id="KW-1185">Reference proteome</keyword>
<evidence type="ECO:0000313" key="2">
    <source>
        <dbReference type="Proteomes" id="UP000198430"/>
    </source>
</evidence>
<sequence>MNKLSEAVKKWLAVAEDDINGEVAHDASWAETAKREWEQGITATGNDTLAVSAWDMYSKAVNQGFTADQAFEIAMKRVGL</sequence>
<reference evidence="1 2" key="1">
    <citation type="submission" date="2015-11" db="EMBL/GenBank/DDBJ databases">
        <title>Draft genome sequences of new species of the genus Lactobacillus isolated from orchardgrass silage.</title>
        <authorList>
            <person name="Tohno M."/>
            <person name="Tanizawa Y."/>
            <person name="Arita M."/>
        </authorList>
    </citation>
    <scope>NUCLEOTIDE SEQUENCE [LARGE SCALE GENOMIC DNA]</scope>
    <source>
        <strain evidence="1 2">IWT140</strain>
    </source>
</reference>
<protein>
    <submittedName>
        <fullName evidence="1">Uncharacterized protein</fullName>
    </submittedName>
</protein>
<gene>
    <name evidence="1" type="ORF">IWT140_01721</name>
</gene>
<accession>A0A1Z5IQN3</accession>
<proteinExistence type="predicted"/>
<dbReference type="Proteomes" id="UP000198430">
    <property type="component" value="Unassembled WGS sequence"/>
</dbReference>
<evidence type="ECO:0000313" key="1">
    <source>
        <dbReference type="EMBL" id="GAX04084.1"/>
    </source>
</evidence>